<evidence type="ECO:0000313" key="3">
    <source>
        <dbReference type="EMBL" id="OEY87040.1"/>
    </source>
</evidence>
<keyword evidence="2" id="KW-0472">Membrane</keyword>
<feature type="compositionally biased region" description="Polar residues" evidence="1">
    <location>
        <begin position="165"/>
        <end position="187"/>
    </location>
</feature>
<reference evidence="3 4" key="1">
    <citation type="submission" date="2016-09" db="EMBL/GenBank/DDBJ databases">
        <title>Genomic evidence for plant-parasitic nematodes as the earliest Wolbachia hosts.</title>
        <authorList>
            <person name="Brown A.M."/>
            <person name="Wasala S.K."/>
            <person name="Howe D.K."/>
            <person name="Peetz A.B."/>
            <person name="Zasada I.A."/>
            <person name="Denver D.R."/>
        </authorList>
    </citation>
    <scope>NUCLEOTIDE SEQUENCE [LARGE SCALE GENOMIC DNA]</scope>
    <source>
        <strain evidence="4">wPpe</strain>
    </source>
</reference>
<name>A0A1E7QKN4_WOLPI</name>
<organism evidence="3 4">
    <name type="scientific">Wolbachia pipientis</name>
    <dbReference type="NCBI Taxonomy" id="955"/>
    <lineage>
        <taxon>Bacteria</taxon>
        <taxon>Pseudomonadati</taxon>
        <taxon>Pseudomonadota</taxon>
        <taxon>Alphaproteobacteria</taxon>
        <taxon>Rickettsiales</taxon>
        <taxon>Anaplasmataceae</taxon>
        <taxon>Wolbachieae</taxon>
        <taxon>Wolbachia</taxon>
    </lineage>
</organism>
<evidence type="ECO:0000256" key="1">
    <source>
        <dbReference type="SAM" id="MobiDB-lite"/>
    </source>
</evidence>
<keyword evidence="2" id="KW-0812">Transmembrane</keyword>
<feature type="compositionally biased region" description="Polar residues" evidence="1">
    <location>
        <begin position="112"/>
        <end position="152"/>
    </location>
</feature>
<keyword evidence="4" id="KW-1185">Reference proteome</keyword>
<keyword evidence="2" id="KW-1133">Transmembrane helix</keyword>
<feature type="region of interest" description="Disordered" evidence="1">
    <location>
        <begin position="201"/>
        <end position="220"/>
    </location>
</feature>
<gene>
    <name evidence="3" type="ORF">BIY23_00940</name>
</gene>
<protein>
    <submittedName>
        <fullName evidence="3">Uncharacterized protein</fullName>
    </submittedName>
</protein>
<comment type="caution">
    <text evidence="3">The sequence shown here is derived from an EMBL/GenBank/DDBJ whole genome shotgun (WGS) entry which is preliminary data.</text>
</comment>
<feature type="region of interest" description="Disordered" evidence="1">
    <location>
        <begin position="112"/>
        <end position="187"/>
    </location>
</feature>
<feature type="transmembrane region" description="Helical" evidence="2">
    <location>
        <begin position="410"/>
        <end position="431"/>
    </location>
</feature>
<feature type="region of interest" description="Disordered" evidence="1">
    <location>
        <begin position="1"/>
        <end position="36"/>
    </location>
</feature>
<sequence length="552" mass="60718">MPDNAKKPIPPLRTSRSSDPVVLPNTPPPKPSRAIHNGDYQAPHGCAVSYQESAACSGSSSKISCFNKRDSQNYEGNGYATIGCEGDEYATICKDKDQLEHGVQTEKKSLYTNSTSGINSGSDNTSQSGNSVLIESLCPNDNGQQSGIGSSSDEQENLTAPILTPSVSSHVSGPSLRNHQESGSDTTSILLGKCDVKSLQLNREGSGGKPTPILSNGDGDKPLQSSVVGGCLEDGNLTPKTNPKTNRKWKKILYPLKEKKFVVPFSFIYSLYGSAALVYFDNPELFKAFLLKNVVNPGIIADYKIIWVISAILIPVICMFLLSALYRIRYIEEHKIINNDYDNAIKEVFQYHKIDTTKAIRSMFLKYTNNTIVELHFNIHKKDEGGGANADAWFIHKTNKLNLLVNNRPMFTVLLISFIMTNTVLNLGLYITGNNLGMFYKNILSSNINISHGTVLLLIVNLSGLVYLGFHYWDKMGCCSRIYVEDSTYIDNAKKINEFIGEKMLKGDVGQSLAESALAQVHRQIGKQCSLTLKQVVVTSHNSDIEAVYNMG</sequence>
<feature type="transmembrane region" description="Helical" evidence="2">
    <location>
        <begin position="305"/>
        <end position="326"/>
    </location>
</feature>
<feature type="transmembrane region" description="Helical" evidence="2">
    <location>
        <begin position="261"/>
        <end position="280"/>
    </location>
</feature>
<feature type="transmembrane region" description="Helical" evidence="2">
    <location>
        <begin position="451"/>
        <end position="473"/>
    </location>
</feature>
<accession>A0A1E7QKN4</accession>
<dbReference type="EMBL" id="MJMG01000001">
    <property type="protein sequence ID" value="OEY87040.1"/>
    <property type="molecule type" value="Genomic_DNA"/>
</dbReference>
<proteinExistence type="predicted"/>
<dbReference type="Proteomes" id="UP000175679">
    <property type="component" value="Unassembled WGS sequence"/>
</dbReference>
<dbReference type="RefSeq" id="WP_070064690.1">
    <property type="nucleotide sequence ID" value="NZ_MJMG01000001.1"/>
</dbReference>
<dbReference type="AlphaFoldDB" id="A0A1E7QKN4"/>
<evidence type="ECO:0000256" key="2">
    <source>
        <dbReference type="SAM" id="Phobius"/>
    </source>
</evidence>
<evidence type="ECO:0000313" key="4">
    <source>
        <dbReference type="Proteomes" id="UP000175679"/>
    </source>
</evidence>